<dbReference type="Gene3D" id="1.25.40.10">
    <property type="entry name" value="Tetratricopeptide repeat domain"/>
    <property type="match status" value="3"/>
</dbReference>
<dbReference type="VEuPathDB" id="FungiDB:ASPFODRAFT_210391"/>
<dbReference type="SUPFAM" id="SSF48452">
    <property type="entry name" value="TPR-like"/>
    <property type="match status" value="3"/>
</dbReference>
<evidence type="ECO:0000313" key="5">
    <source>
        <dbReference type="Proteomes" id="UP000075230"/>
    </source>
</evidence>
<accession>A0A146F511</accession>
<dbReference type="GO" id="GO:0009116">
    <property type="term" value="P:nucleoside metabolic process"/>
    <property type="evidence" value="ECO:0007669"/>
    <property type="project" value="InterPro"/>
</dbReference>
<dbReference type="Pfam" id="PF13374">
    <property type="entry name" value="TPR_10"/>
    <property type="match status" value="5"/>
</dbReference>
<dbReference type="InterPro" id="IPR027417">
    <property type="entry name" value="P-loop_NTPase"/>
</dbReference>
<dbReference type="GO" id="GO:0043531">
    <property type="term" value="F:ADP binding"/>
    <property type="evidence" value="ECO:0007669"/>
    <property type="project" value="InterPro"/>
</dbReference>
<gene>
    <name evidence="4" type="ORF">RIB2604_00803120</name>
</gene>
<dbReference type="InterPro" id="IPR035994">
    <property type="entry name" value="Nucleoside_phosphorylase_sf"/>
</dbReference>
<dbReference type="PRINTS" id="PR00381">
    <property type="entry name" value="KINESINLIGHT"/>
</dbReference>
<evidence type="ECO:0000259" key="2">
    <source>
        <dbReference type="Pfam" id="PF00931"/>
    </source>
</evidence>
<dbReference type="AlphaFoldDB" id="A0A146F511"/>
<protein>
    <submittedName>
        <fullName evidence="4">G. violaceus kinesin</fullName>
    </submittedName>
</protein>
<dbReference type="GO" id="GO:0003824">
    <property type="term" value="F:catalytic activity"/>
    <property type="evidence" value="ECO:0007669"/>
    <property type="project" value="InterPro"/>
</dbReference>
<proteinExistence type="predicted"/>
<feature type="signal peptide" evidence="1">
    <location>
        <begin position="1"/>
        <end position="25"/>
    </location>
</feature>
<evidence type="ECO:0000256" key="1">
    <source>
        <dbReference type="SAM" id="SignalP"/>
    </source>
</evidence>
<organism evidence="4 5">
    <name type="scientific">Aspergillus kawachii</name>
    <name type="common">White koji mold</name>
    <name type="synonym">Aspergillus awamori var. kawachi</name>
    <dbReference type="NCBI Taxonomy" id="1069201"/>
    <lineage>
        <taxon>Eukaryota</taxon>
        <taxon>Fungi</taxon>
        <taxon>Dikarya</taxon>
        <taxon>Ascomycota</taxon>
        <taxon>Pezizomycotina</taxon>
        <taxon>Eurotiomycetes</taxon>
        <taxon>Eurotiomycetidae</taxon>
        <taxon>Eurotiales</taxon>
        <taxon>Aspergillaceae</taxon>
        <taxon>Aspergillus</taxon>
        <taxon>Aspergillus subgen. Circumdati</taxon>
    </lineage>
</organism>
<dbReference type="Proteomes" id="UP000075230">
    <property type="component" value="Unassembled WGS sequence"/>
</dbReference>
<comment type="caution">
    <text evidence="4">The sequence shown here is derived from an EMBL/GenBank/DDBJ whole genome shotgun (WGS) entry which is preliminary data.</text>
</comment>
<name>A0A146F511_ASPKA</name>
<reference evidence="5" key="2">
    <citation type="submission" date="2016-02" db="EMBL/GenBank/DDBJ databases">
        <title>Genome sequencing of Aspergillus luchuensis NBRC 4314.</title>
        <authorList>
            <person name="Yamada O."/>
        </authorList>
    </citation>
    <scope>NUCLEOTIDE SEQUENCE [LARGE SCALE GENOMIC DNA]</scope>
    <source>
        <strain evidence="5">RIB 2604</strain>
    </source>
</reference>
<feature type="domain" description="Nucleoside phosphorylase" evidence="3">
    <location>
        <begin position="10"/>
        <end position="291"/>
    </location>
</feature>
<dbReference type="Pfam" id="PF01048">
    <property type="entry name" value="PNP_UDP_1"/>
    <property type="match status" value="1"/>
</dbReference>
<dbReference type="Pfam" id="PF13424">
    <property type="entry name" value="TPR_12"/>
    <property type="match status" value="2"/>
</dbReference>
<evidence type="ECO:0000259" key="3">
    <source>
        <dbReference type="Pfam" id="PF01048"/>
    </source>
</evidence>
<dbReference type="PANTHER" id="PTHR46082:SF11">
    <property type="entry name" value="AAA+ ATPASE DOMAIN-CONTAINING PROTEIN-RELATED"/>
    <property type="match status" value="1"/>
</dbReference>
<dbReference type="SUPFAM" id="SSF53167">
    <property type="entry name" value="Purine and uridine phosphorylases"/>
    <property type="match status" value="1"/>
</dbReference>
<sequence>MTFAHHDYTVAWICALSLELAAAKAMLDDVHPPLPQPESDHNVYTLGRVGSHNVVVACLPGGVYGTISATGVVSHMVSTFRNIRFGLMVGIGGGVPSHSADIRLGDVVVSKPTATSSGVIQYDHGKTLRGGRFQHIGSLNKPPQVLLKAVSQLESDYMTGKRLTSEILDGVLHNCDTMGEQFSRPKDDWLFPATYNHEGSEHDCSACDQAQLVNRPKRRTDDPCIYYGLIASGDQVMKDAKTRDSIARDLDILCFEMEAAGLMDELPSLAIRGICDYCDSHKNKQWQRYAALAAASYAKALLSVIPTYCRKESRDPRQPIWMVPFRRNAWFAGREDEITRIEGLFTQQNGPSKIAICGLGGVGKTQIALELAYRMRKRDPNCSICWITCTSYESVEQAYMDIALKLEMTAIKPAEVKENVKAYLSLESAGKWLVIFDNADDMGMWSTNNTTDIVLTDFLPESEQGHILFTTRSRKVAVKLASSHVITVTEPNTEISIQILKNSLVEKTLLNDRITALSLLEQLAFLPLAITQAAAYINENSIGLSDYLQLLRDQEPHVIELLSENFGDEMRYKDIQNPVALTWFISFQQIQQSNKLAADYLSFFACINPRDIPQSLLPQPISNKNKTDALGLLKAFSFISEGSGDSSLNLHRLVHLATRNWMRKNQQLSLQIMKTADRLSEVFPNNDHANRQAWREYLPHALSLIAEDGFQKEQEKYIDLIRNVCSCLSSDGRWKEAEELEVQVLDLRKRVLGPEHPDTLTSMANLASTYRHQGQWKKAEELEVQVLELRKQVLGPEHPDTLTSMSNLATTYQHQGQWKEAEELEVQVLELRKQALEPEHPDTLTSMANLASTYRHQGRWKEAEVLEVQVLELRKQVLGPEHPDTLTSTANLASVYWHQGRWREAEVLEVQVLELHKQVLGPEHPDTLSSMANLASTYWDQGRWKEAEVLEVQVLELRKQVLGPEHPDTLTSMANLASVYWDQERWKEAEVLEAQVLELHKQVLGPEHPDTLTSLANLASTYWDQGRWKEAEELEVQVLELRKRVLGPEHPETLTSMANLAFTWKGQGKVKKALALIKQCAELRRNLLGPNHPDTISSSDTFSHWESAVDSLTWYSRQNILAFSLLAFPCLYFFSKTLLERRVCDS</sequence>
<feature type="chain" id="PRO_5007523537" evidence="1">
    <location>
        <begin position="26"/>
        <end position="1146"/>
    </location>
</feature>
<dbReference type="Pfam" id="PF00931">
    <property type="entry name" value="NB-ARC"/>
    <property type="match status" value="1"/>
</dbReference>
<reference evidence="4 5" key="1">
    <citation type="journal article" date="2016" name="DNA Res.">
        <title>Genome sequence of Aspergillus luchuensis NBRC 4314.</title>
        <authorList>
            <person name="Yamada O."/>
            <person name="Machida M."/>
            <person name="Hosoyama A."/>
            <person name="Goto M."/>
            <person name="Takahashi T."/>
            <person name="Futagami T."/>
            <person name="Yamagata Y."/>
            <person name="Takeuchi M."/>
            <person name="Kobayashi T."/>
            <person name="Koike H."/>
            <person name="Abe K."/>
            <person name="Asai K."/>
            <person name="Arita M."/>
            <person name="Fujita N."/>
            <person name="Fukuda K."/>
            <person name="Higa K."/>
            <person name="Horikawa H."/>
            <person name="Ishikawa T."/>
            <person name="Jinno K."/>
            <person name="Kato Y."/>
            <person name="Kirimura K."/>
            <person name="Mizutani O."/>
            <person name="Nakasone K."/>
            <person name="Sano M."/>
            <person name="Shiraishi Y."/>
            <person name="Tsukahara M."/>
            <person name="Gomi K."/>
        </authorList>
    </citation>
    <scope>NUCLEOTIDE SEQUENCE [LARGE SCALE GENOMIC DNA]</scope>
    <source>
        <strain evidence="4 5">RIB 2604</strain>
    </source>
</reference>
<dbReference type="SUPFAM" id="SSF52540">
    <property type="entry name" value="P-loop containing nucleoside triphosphate hydrolases"/>
    <property type="match status" value="1"/>
</dbReference>
<dbReference type="InterPro" id="IPR002182">
    <property type="entry name" value="NB-ARC"/>
</dbReference>
<feature type="domain" description="NB-ARC" evidence="2">
    <location>
        <begin position="335"/>
        <end position="508"/>
    </location>
</feature>
<evidence type="ECO:0000313" key="4">
    <source>
        <dbReference type="EMBL" id="GAT20833.1"/>
    </source>
</evidence>
<keyword evidence="1" id="KW-0732">Signal</keyword>
<dbReference type="SMART" id="SM00028">
    <property type="entry name" value="TPR"/>
    <property type="match status" value="8"/>
</dbReference>
<dbReference type="Gene3D" id="3.40.50.1580">
    <property type="entry name" value="Nucleoside phosphorylase domain"/>
    <property type="match status" value="1"/>
</dbReference>
<dbReference type="PANTHER" id="PTHR46082">
    <property type="entry name" value="ATP/GTP-BINDING PROTEIN-RELATED"/>
    <property type="match status" value="1"/>
</dbReference>
<dbReference type="InterPro" id="IPR000845">
    <property type="entry name" value="Nucleoside_phosphorylase_d"/>
</dbReference>
<dbReference type="EMBL" id="BCWF01000008">
    <property type="protein sequence ID" value="GAT20833.1"/>
    <property type="molecule type" value="Genomic_DNA"/>
</dbReference>
<dbReference type="InterPro" id="IPR019734">
    <property type="entry name" value="TPR_rpt"/>
</dbReference>
<dbReference type="InterPro" id="IPR011990">
    <property type="entry name" value="TPR-like_helical_dom_sf"/>
</dbReference>
<dbReference type="InterPro" id="IPR053137">
    <property type="entry name" value="NLR-like"/>
</dbReference>
<dbReference type="Gene3D" id="3.40.50.300">
    <property type="entry name" value="P-loop containing nucleotide triphosphate hydrolases"/>
    <property type="match status" value="1"/>
</dbReference>
<dbReference type="VEuPathDB" id="FungiDB:ASPFODRAFT_124590"/>